<feature type="compositionally biased region" description="Basic and acidic residues" evidence="1">
    <location>
        <begin position="166"/>
        <end position="177"/>
    </location>
</feature>
<feature type="region of interest" description="Disordered" evidence="1">
    <location>
        <begin position="1"/>
        <end position="49"/>
    </location>
</feature>
<dbReference type="Proteomes" id="UP000481288">
    <property type="component" value="Unassembled WGS sequence"/>
</dbReference>
<reference evidence="2 3" key="1">
    <citation type="submission" date="2018-05" db="EMBL/GenBank/DDBJ databases">
        <title>Whole genome sequencing for identification of molecular markers to develop diagnostic detection tools for the regulated plant pathogen Lachnellula willkommii.</title>
        <authorList>
            <person name="Giroux E."/>
            <person name="Bilodeau G."/>
        </authorList>
    </citation>
    <scope>NUCLEOTIDE SEQUENCE [LARGE SCALE GENOMIC DNA]</scope>
    <source>
        <strain evidence="2 3">CBS 625.97</strain>
    </source>
</reference>
<keyword evidence="3" id="KW-1185">Reference proteome</keyword>
<sequence>MDVTSLLNANCLAGAGGDDDQKNNEGSRPIRSRTPWDAGGYSLPIMPSNPASRAGVISTIHLDDARAESPSTSHAFSDSRSSLSSFTSSINSSTHSRFSSTSTVSGCYPLNNWPPEVFSPKSAPTVLDLASPSNDAFISEPRPTPTTNEAPDILSTIAEHHTAPEIEQQERDEHDGEGVSNPTTTLPRPSSPSDAILIRRTTVPALRLDTCSHNLNRGPQDISRRGLSTYTSR</sequence>
<feature type="region of interest" description="Disordered" evidence="1">
    <location>
        <begin position="65"/>
        <end position="103"/>
    </location>
</feature>
<evidence type="ECO:0000256" key="1">
    <source>
        <dbReference type="SAM" id="MobiDB-lite"/>
    </source>
</evidence>
<comment type="caution">
    <text evidence="2">The sequence shown here is derived from an EMBL/GenBank/DDBJ whole genome shotgun (WGS) entry which is preliminary data.</text>
</comment>
<feature type="compositionally biased region" description="Low complexity" evidence="1">
    <location>
        <begin position="180"/>
        <end position="193"/>
    </location>
</feature>
<evidence type="ECO:0000313" key="3">
    <source>
        <dbReference type="Proteomes" id="UP000481288"/>
    </source>
</evidence>
<protein>
    <submittedName>
        <fullName evidence="2">Uncharacterized protein</fullName>
    </submittedName>
</protein>
<feature type="region of interest" description="Disordered" evidence="1">
    <location>
        <begin position="211"/>
        <end position="233"/>
    </location>
</feature>
<organism evidence="2 3">
    <name type="scientific">Lachnellula cervina</name>
    <dbReference type="NCBI Taxonomy" id="1316786"/>
    <lineage>
        <taxon>Eukaryota</taxon>
        <taxon>Fungi</taxon>
        <taxon>Dikarya</taxon>
        <taxon>Ascomycota</taxon>
        <taxon>Pezizomycotina</taxon>
        <taxon>Leotiomycetes</taxon>
        <taxon>Helotiales</taxon>
        <taxon>Lachnaceae</taxon>
        <taxon>Lachnellula</taxon>
    </lineage>
</organism>
<gene>
    <name evidence="2" type="ORF">LCER1_G008113</name>
</gene>
<dbReference type="OrthoDB" id="3559118at2759"/>
<name>A0A7D8UMF9_9HELO</name>
<evidence type="ECO:0000313" key="2">
    <source>
        <dbReference type="EMBL" id="TVY50441.1"/>
    </source>
</evidence>
<feature type="compositionally biased region" description="Low complexity" evidence="1">
    <location>
        <begin position="73"/>
        <end position="103"/>
    </location>
</feature>
<accession>A0A7D8UMF9</accession>
<dbReference type="EMBL" id="QGMG01001139">
    <property type="protein sequence ID" value="TVY50441.1"/>
    <property type="molecule type" value="Genomic_DNA"/>
</dbReference>
<dbReference type="AlphaFoldDB" id="A0A7D8UMF9"/>
<feature type="region of interest" description="Disordered" evidence="1">
    <location>
        <begin position="166"/>
        <end position="197"/>
    </location>
</feature>
<proteinExistence type="predicted"/>